<dbReference type="InterPro" id="IPR002792">
    <property type="entry name" value="TRAM_dom"/>
</dbReference>
<evidence type="ECO:0000256" key="2">
    <source>
        <dbReference type="ARBA" id="ARBA00022679"/>
    </source>
</evidence>
<dbReference type="Gene3D" id="3.40.50.150">
    <property type="entry name" value="Vaccinia Virus protein VP39"/>
    <property type="match status" value="1"/>
</dbReference>
<dbReference type="Pfam" id="PF01938">
    <property type="entry name" value="TRAM"/>
    <property type="match status" value="1"/>
</dbReference>
<keyword evidence="3 4" id="KW-0949">S-adenosyl-L-methionine</keyword>
<dbReference type="InterPro" id="IPR012340">
    <property type="entry name" value="NA-bd_OB-fold"/>
</dbReference>
<comment type="similarity">
    <text evidence="4">Belongs to the class I-like SAM-binding methyltransferase superfamily. RNA M5U methyltransferase family.</text>
</comment>
<feature type="binding site" evidence="4">
    <location>
        <position position="286"/>
    </location>
    <ligand>
        <name>S-adenosyl-L-methionine</name>
        <dbReference type="ChEBI" id="CHEBI:59789"/>
    </ligand>
</feature>
<dbReference type="PANTHER" id="PTHR11061">
    <property type="entry name" value="RNA M5U METHYLTRANSFERASE"/>
    <property type="match status" value="1"/>
</dbReference>
<dbReference type="InterPro" id="IPR029063">
    <property type="entry name" value="SAM-dependent_MTases_sf"/>
</dbReference>
<dbReference type="Gene3D" id="2.40.50.140">
    <property type="entry name" value="Nucleic acid-binding proteins"/>
    <property type="match status" value="1"/>
</dbReference>
<evidence type="ECO:0000313" key="8">
    <source>
        <dbReference type="Proteomes" id="UP000253034"/>
    </source>
</evidence>
<dbReference type="RefSeq" id="WP_207659153.1">
    <property type="nucleotide sequence ID" value="NZ_QPJT01000007.1"/>
</dbReference>
<feature type="domain" description="TRAM" evidence="6">
    <location>
        <begin position="3"/>
        <end position="61"/>
    </location>
</feature>
<dbReference type="GO" id="GO:0070475">
    <property type="term" value="P:rRNA base methylation"/>
    <property type="evidence" value="ECO:0007669"/>
    <property type="project" value="TreeGrafter"/>
</dbReference>
<keyword evidence="8" id="KW-1185">Reference proteome</keyword>
<keyword evidence="2 4" id="KW-0808">Transferase</keyword>
<dbReference type="SUPFAM" id="SSF53335">
    <property type="entry name" value="S-adenosyl-L-methionine-dependent methyltransferases"/>
    <property type="match status" value="1"/>
</dbReference>
<name>A0A369B7F3_9FIRM</name>
<dbReference type="PROSITE" id="PS50926">
    <property type="entry name" value="TRAM"/>
    <property type="match status" value="1"/>
</dbReference>
<accession>A0A369B7F3</accession>
<dbReference type="Proteomes" id="UP000253034">
    <property type="component" value="Unassembled WGS sequence"/>
</dbReference>
<proteinExistence type="inferred from homology"/>
<dbReference type="FunFam" id="3.40.50.150:FF:000009">
    <property type="entry name" value="23S rRNA (Uracil(1939)-C(5))-methyltransferase RlmD"/>
    <property type="match status" value="1"/>
</dbReference>
<gene>
    <name evidence="7" type="ORF">DFR58_1072</name>
</gene>
<dbReference type="InterPro" id="IPR030390">
    <property type="entry name" value="MeTrfase_TrmA_AS"/>
</dbReference>
<dbReference type="Pfam" id="PF05958">
    <property type="entry name" value="tRNA_U5-meth_tr"/>
    <property type="match status" value="1"/>
</dbReference>
<dbReference type="FunFam" id="2.40.50.1070:FF:000003">
    <property type="entry name" value="23S rRNA (Uracil-5-)-methyltransferase RumA"/>
    <property type="match status" value="1"/>
</dbReference>
<feature type="active site" description="Nucleophile" evidence="4">
    <location>
        <position position="411"/>
    </location>
</feature>
<feature type="binding site" evidence="4">
    <location>
        <position position="315"/>
    </location>
    <ligand>
        <name>S-adenosyl-L-methionine</name>
        <dbReference type="ChEBI" id="CHEBI:59789"/>
    </ligand>
</feature>
<dbReference type="Gene3D" id="2.40.50.1070">
    <property type="match status" value="1"/>
</dbReference>
<dbReference type="PROSITE" id="PS01230">
    <property type="entry name" value="TRMA_1"/>
    <property type="match status" value="1"/>
</dbReference>
<evidence type="ECO:0000256" key="5">
    <source>
        <dbReference type="PROSITE-ProRule" id="PRU10015"/>
    </source>
</evidence>
<dbReference type="InterPro" id="IPR010280">
    <property type="entry name" value="U5_MeTrfase_fam"/>
</dbReference>
<dbReference type="SUPFAM" id="SSF50249">
    <property type="entry name" value="Nucleic acid-binding proteins"/>
    <property type="match status" value="1"/>
</dbReference>
<dbReference type="PANTHER" id="PTHR11061:SF30">
    <property type="entry name" value="TRNA (URACIL(54)-C(5))-METHYLTRANSFERASE"/>
    <property type="match status" value="1"/>
</dbReference>
<dbReference type="InterPro" id="IPR030391">
    <property type="entry name" value="MeTrfase_TrmA_CS"/>
</dbReference>
<dbReference type="PROSITE" id="PS51687">
    <property type="entry name" value="SAM_MT_RNA_M5U"/>
    <property type="match status" value="1"/>
</dbReference>
<feature type="binding site" evidence="4">
    <location>
        <position position="384"/>
    </location>
    <ligand>
        <name>S-adenosyl-L-methionine</name>
        <dbReference type="ChEBI" id="CHEBI:59789"/>
    </ligand>
</feature>
<feature type="active site" evidence="5">
    <location>
        <position position="411"/>
    </location>
</feature>
<dbReference type="AlphaFoldDB" id="A0A369B7F3"/>
<keyword evidence="1 4" id="KW-0489">Methyltransferase</keyword>
<evidence type="ECO:0000313" key="7">
    <source>
        <dbReference type="EMBL" id="RCX17459.1"/>
    </source>
</evidence>
<dbReference type="FunFam" id="2.40.50.140:FF:000097">
    <property type="entry name" value="23S rRNA (uracil(1939)-C(5))-methyltransferase RlmD"/>
    <property type="match status" value="1"/>
</dbReference>
<reference evidence="7 8" key="1">
    <citation type="submission" date="2018-07" db="EMBL/GenBank/DDBJ databases">
        <title>Genomic Encyclopedia of Type Strains, Phase IV (KMG-IV): sequencing the most valuable type-strain genomes for metagenomic binning, comparative biology and taxonomic classification.</title>
        <authorList>
            <person name="Goeker M."/>
        </authorList>
    </citation>
    <scope>NUCLEOTIDE SEQUENCE [LARGE SCALE GENOMIC DNA]</scope>
    <source>
        <strain evidence="7 8">DSM 27016</strain>
    </source>
</reference>
<dbReference type="EMBL" id="QPJT01000007">
    <property type="protein sequence ID" value="RCX17459.1"/>
    <property type="molecule type" value="Genomic_DNA"/>
</dbReference>
<feature type="binding site" evidence="4">
    <location>
        <position position="336"/>
    </location>
    <ligand>
        <name>S-adenosyl-L-methionine</name>
        <dbReference type="ChEBI" id="CHEBI:59789"/>
    </ligand>
</feature>
<comment type="caution">
    <text evidence="7">The sequence shown here is derived from an EMBL/GenBank/DDBJ whole genome shotgun (WGS) entry which is preliminary data.</text>
</comment>
<dbReference type="NCBIfam" id="TIGR00479">
    <property type="entry name" value="rumA"/>
    <property type="match status" value="1"/>
</dbReference>
<evidence type="ECO:0000256" key="1">
    <source>
        <dbReference type="ARBA" id="ARBA00022603"/>
    </source>
</evidence>
<dbReference type="CDD" id="cd02440">
    <property type="entry name" value="AdoMet_MTases"/>
    <property type="match status" value="1"/>
</dbReference>
<protein>
    <submittedName>
        <fullName evidence="7">23S rRNA m(5)U-1939 methyltransferase</fullName>
    </submittedName>
</protein>
<organism evidence="7 8">
    <name type="scientific">Anaerobacterium chartisolvens</name>
    <dbReference type="NCBI Taxonomy" id="1297424"/>
    <lineage>
        <taxon>Bacteria</taxon>
        <taxon>Bacillati</taxon>
        <taxon>Bacillota</taxon>
        <taxon>Clostridia</taxon>
        <taxon>Eubacteriales</taxon>
        <taxon>Oscillospiraceae</taxon>
        <taxon>Anaerobacterium</taxon>
    </lineage>
</organism>
<dbReference type="GO" id="GO:0070041">
    <property type="term" value="F:rRNA (uridine-C5-)-methyltransferase activity"/>
    <property type="evidence" value="ECO:0007669"/>
    <property type="project" value="TreeGrafter"/>
</dbReference>
<evidence type="ECO:0000259" key="6">
    <source>
        <dbReference type="PROSITE" id="PS50926"/>
    </source>
</evidence>
<evidence type="ECO:0000256" key="4">
    <source>
        <dbReference type="PROSITE-ProRule" id="PRU01024"/>
    </source>
</evidence>
<sequence>MSQIKKNENYVMEITGMSHEGQGVGRIDNFTVFVDRALQGEVAEVKIIKVNKSYGIGKLINIQTASPERIEPFCVHSARCGGCSLQHMSYEAQLKFKTNVVKESLKRLGRLEDIMVRDTIGMQDNGTGYRNKAQYPVGMAGDGVSMGFYASRSHDIIDGNLCGIQHPYSDRVRECVRKFMVDSGVRGYDEGTGNGLIRHIVTRIGYRTDEVMAVIVINGERLPARDKLIQMLISEMPQVKSIYLNINTANTNIIFGNRSMKIYGKDTITDYIGKFRFEISPLSFFQVNPVQTEVLYSKALEYSGLTGSETVFDLYCGIGTISLFLSQRAKRVYGVEVVEAAIVDARLNAKINEVDNVEFIAGEAEKVIPHMYREGIRADVVVIDPPRKGCDEVLLKTLVDMEPKRIVYVSCNPATLARDVRYLADNGYRAEEVQPVDMFPWTGHVECVVRIQRIN</sequence>
<evidence type="ECO:0000256" key="3">
    <source>
        <dbReference type="ARBA" id="ARBA00022691"/>
    </source>
</evidence>
<dbReference type="PROSITE" id="PS01231">
    <property type="entry name" value="TRMA_2"/>
    <property type="match status" value="1"/>
</dbReference>